<organism evidence="3 4">
    <name type="scientific">Lasiosphaeria ovina</name>
    <dbReference type="NCBI Taxonomy" id="92902"/>
    <lineage>
        <taxon>Eukaryota</taxon>
        <taxon>Fungi</taxon>
        <taxon>Dikarya</taxon>
        <taxon>Ascomycota</taxon>
        <taxon>Pezizomycotina</taxon>
        <taxon>Sordariomycetes</taxon>
        <taxon>Sordariomycetidae</taxon>
        <taxon>Sordariales</taxon>
        <taxon>Lasiosphaeriaceae</taxon>
        <taxon>Lasiosphaeria</taxon>
    </lineage>
</organism>
<feature type="region of interest" description="Disordered" evidence="1">
    <location>
        <begin position="86"/>
        <end position="106"/>
    </location>
</feature>
<name>A0AAE0NII2_9PEZI</name>
<dbReference type="AlphaFoldDB" id="A0AAE0NII2"/>
<comment type="caution">
    <text evidence="3">The sequence shown here is derived from an EMBL/GenBank/DDBJ whole genome shotgun (WGS) entry which is preliminary data.</text>
</comment>
<evidence type="ECO:0000313" key="3">
    <source>
        <dbReference type="EMBL" id="KAK3382158.1"/>
    </source>
</evidence>
<dbReference type="EMBL" id="JAULSN010000001">
    <property type="protein sequence ID" value="KAK3382158.1"/>
    <property type="molecule type" value="Genomic_DNA"/>
</dbReference>
<evidence type="ECO:0000313" key="4">
    <source>
        <dbReference type="Proteomes" id="UP001287356"/>
    </source>
</evidence>
<reference evidence="3" key="1">
    <citation type="journal article" date="2023" name="Mol. Phylogenet. Evol.">
        <title>Genome-scale phylogeny and comparative genomics of the fungal order Sordariales.</title>
        <authorList>
            <person name="Hensen N."/>
            <person name="Bonometti L."/>
            <person name="Westerberg I."/>
            <person name="Brannstrom I.O."/>
            <person name="Guillou S."/>
            <person name="Cros-Aarteil S."/>
            <person name="Calhoun S."/>
            <person name="Haridas S."/>
            <person name="Kuo A."/>
            <person name="Mondo S."/>
            <person name="Pangilinan J."/>
            <person name="Riley R."/>
            <person name="LaButti K."/>
            <person name="Andreopoulos B."/>
            <person name="Lipzen A."/>
            <person name="Chen C."/>
            <person name="Yan M."/>
            <person name="Daum C."/>
            <person name="Ng V."/>
            <person name="Clum A."/>
            <person name="Steindorff A."/>
            <person name="Ohm R.A."/>
            <person name="Martin F."/>
            <person name="Silar P."/>
            <person name="Natvig D.O."/>
            <person name="Lalanne C."/>
            <person name="Gautier V."/>
            <person name="Ament-Velasquez S.L."/>
            <person name="Kruys A."/>
            <person name="Hutchinson M.I."/>
            <person name="Powell A.J."/>
            <person name="Barry K."/>
            <person name="Miller A.N."/>
            <person name="Grigoriev I.V."/>
            <person name="Debuchy R."/>
            <person name="Gladieux P."/>
            <person name="Hiltunen Thoren M."/>
            <person name="Johannesson H."/>
        </authorList>
    </citation>
    <scope>NUCLEOTIDE SEQUENCE</scope>
    <source>
        <strain evidence="3">CBS 958.72</strain>
    </source>
</reference>
<evidence type="ECO:0000256" key="1">
    <source>
        <dbReference type="SAM" id="MobiDB-lite"/>
    </source>
</evidence>
<dbReference type="Proteomes" id="UP001287356">
    <property type="component" value="Unassembled WGS sequence"/>
</dbReference>
<sequence>MKNIAFASPNLMSLRTRPSKSTPRVATPTLAEKALKGKALDCFASTQDPVPVNHVWEKPENVYNDHLGRPFAVFEFRYWSMALPRKFNPRSNSDGASSNYGETRGEKIYALNVKPERVAGIKREAPEMSEAEFQSRYKSRKLANGRVEVDLTDD</sequence>
<keyword evidence="4" id="KW-1185">Reference proteome</keyword>
<protein>
    <recommendedName>
        <fullName evidence="2">DUF7918 domain-containing protein</fullName>
    </recommendedName>
</protein>
<reference evidence="3" key="2">
    <citation type="submission" date="2023-06" db="EMBL/GenBank/DDBJ databases">
        <authorList>
            <consortium name="Lawrence Berkeley National Laboratory"/>
            <person name="Haridas S."/>
            <person name="Hensen N."/>
            <person name="Bonometti L."/>
            <person name="Westerberg I."/>
            <person name="Brannstrom I.O."/>
            <person name="Guillou S."/>
            <person name="Cros-Aarteil S."/>
            <person name="Calhoun S."/>
            <person name="Kuo A."/>
            <person name="Mondo S."/>
            <person name="Pangilinan J."/>
            <person name="Riley R."/>
            <person name="Labutti K."/>
            <person name="Andreopoulos B."/>
            <person name="Lipzen A."/>
            <person name="Chen C."/>
            <person name="Yanf M."/>
            <person name="Daum C."/>
            <person name="Ng V."/>
            <person name="Clum A."/>
            <person name="Steindorff A."/>
            <person name="Ohm R."/>
            <person name="Martin F."/>
            <person name="Silar P."/>
            <person name="Natvig D."/>
            <person name="Lalanne C."/>
            <person name="Gautier V."/>
            <person name="Ament-Velasquez S.L."/>
            <person name="Kruys A."/>
            <person name="Hutchinson M.I."/>
            <person name="Powell A.J."/>
            <person name="Barry K."/>
            <person name="Miller A.N."/>
            <person name="Grigoriev I.V."/>
            <person name="Debuchy R."/>
            <person name="Gladieux P."/>
            <person name="Thoren M.H."/>
            <person name="Johannesson H."/>
        </authorList>
    </citation>
    <scope>NUCLEOTIDE SEQUENCE</scope>
    <source>
        <strain evidence="3">CBS 958.72</strain>
    </source>
</reference>
<accession>A0AAE0NII2</accession>
<feature type="domain" description="DUF7918" evidence="2">
    <location>
        <begin position="18"/>
        <end position="81"/>
    </location>
</feature>
<dbReference type="InterPro" id="IPR057678">
    <property type="entry name" value="DUF7918"/>
</dbReference>
<dbReference type="Pfam" id="PF25534">
    <property type="entry name" value="DUF7918"/>
    <property type="match status" value="1"/>
</dbReference>
<gene>
    <name evidence="3" type="ORF">B0T24DRAFT_660923</name>
</gene>
<feature type="compositionally biased region" description="Polar residues" evidence="1">
    <location>
        <begin position="89"/>
        <end position="101"/>
    </location>
</feature>
<proteinExistence type="predicted"/>
<evidence type="ECO:0000259" key="2">
    <source>
        <dbReference type="Pfam" id="PF25534"/>
    </source>
</evidence>